<organism evidence="1 2">
    <name type="scientific">Thermasporomyces composti</name>
    <dbReference type="NCBI Taxonomy" id="696763"/>
    <lineage>
        <taxon>Bacteria</taxon>
        <taxon>Bacillati</taxon>
        <taxon>Actinomycetota</taxon>
        <taxon>Actinomycetes</taxon>
        <taxon>Propionibacteriales</taxon>
        <taxon>Nocardioidaceae</taxon>
        <taxon>Thermasporomyces</taxon>
    </lineage>
</organism>
<comment type="caution">
    <text evidence="1">The sequence shown here is derived from an EMBL/GenBank/DDBJ whole genome shotgun (WGS) entry which is preliminary data.</text>
</comment>
<dbReference type="AlphaFoldDB" id="A0A3D9V6E6"/>
<dbReference type="EMBL" id="QTUC01000001">
    <property type="protein sequence ID" value="REF36283.1"/>
    <property type="molecule type" value="Genomic_DNA"/>
</dbReference>
<keyword evidence="2" id="KW-1185">Reference proteome</keyword>
<evidence type="ECO:0000313" key="2">
    <source>
        <dbReference type="Proteomes" id="UP000256485"/>
    </source>
</evidence>
<dbReference type="Pfam" id="PF09344">
    <property type="entry name" value="Cas_CT1975"/>
    <property type="match status" value="1"/>
</dbReference>
<reference evidence="1 2" key="1">
    <citation type="submission" date="2018-08" db="EMBL/GenBank/DDBJ databases">
        <title>Sequencing the genomes of 1000 actinobacteria strains.</title>
        <authorList>
            <person name="Klenk H.-P."/>
        </authorList>
    </citation>
    <scope>NUCLEOTIDE SEQUENCE [LARGE SCALE GENOMIC DNA]</scope>
    <source>
        <strain evidence="1 2">DSM 22891</strain>
    </source>
</reference>
<evidence type="ECO:0000313" key="1">
    <source>
        <dbReference type="EMBL" id="REF36283.1"/>
    </source>
</evidence>
<name>A0A3D9V6E6_THECX</name>
<protein>
    <submittedName>
        <fullName evidence="1">CRISPR-associated Cse4 family protein</fullName>
    </submittedName>
</protein>
<dbReference type="NCBIfam" id="TIGR01869">
    <property type="entry name" value="casC_Cse4"/>
    <property type="match status" value="1"/>
</dbReference>
<sequence>MTTSSRFVDIHLLQTIPYANLNRDDLGSPKSLTYGGVNRTRVSSQCWKRATRQALEDQLPDKAIRTRKVVVEVAERLCKEGWPRELADYAARQLLVAAGAKRSKSKKSNGEDEGLSLENSGYTSVLLFLPESSLDGLAALARRERGALERAYASGKEQKPPFTQEEVRNLLIGRTGTIALFGRMLAELPDGKVDGAVQVAHAFTTHATDTEVDFFTAVDDKLSSDETGSGHMNSAEFSAGVFYRYATVNVRDLIDNLDDDAAVARGLTERFLSAFATAMPSGKRTATAPHTLPDLAYIAVRSDRPVSLAAAFERPVRAGWEAGGLAEPSRQQLADYASVLHEMWGTDGIAYHGHVSIDSKPFDSLGNKLSSFRELVIAAVDTAFRDRG</sequence>
<dbReference type="Proteomes" id="UP000256485">
    <property type="component" value="Unassembled WGS sequence"/>
</dbReference>
<dbReference type="OrthoDB" id="5291250at2"/>
<proteinExistence type="predicted"/>
<gene>
    <name evidence="1" type="ORF">DFJ64_1689</name>
</gene>
<dbReference type="RefSeq" id="WP_115849945.1">
    <property type="nucleotide sequence ID" value="NZ_QTUC01000001.1"/>
</dbReference>
<accession>A0A3D9V6E6</accession>
<dbReference type="InterPro" id="IPR010148">
    <property type="entry name" value="CRISPR-assoc_prot_CT1975"/>
</dbReference>